<dbReference type="PROSITE" id="PS01173">
    <property type="entry name" value="LIPASE_GDXG_HIS"/>
    <property type="match status" value="1"/>
</dbReference>
<keyword evidence="2" id="KW-0378">Hydrolase</keyword>
<reference evidence="5" key="1">
    <citation type="journal article" date="2019" name="Int. J. Syst. Evol. Microbiol.">
        <title>The Global Catalogue of Microorganisms (GCM) 10K type strain sequencing project: providing services to taxonomists for standard genome sequencing and annotation.</title>
        <authorList>
            <consortium name="The Broad Institute Genomics Platform"/>
            <consortium name="The Broad Institute Genome Sequencing Center for Infectious Disease"/>
            <person name="Wu L."/>
            <person name="Ma J."/>
        </authorList>
    </citation>
    <scope>NUCLEOTIDE SEQUENCE [LARGE SCALE GENOMIC DNA]</scope>
    <source>
        <strain evidence="5">KCTC 32998</strain>
    </source>
</reference>
<dbReference type="SUPFAM" id="SSF53474">
    <property type="entry name" value="alpha/beta-Hydrolases"/>
    <property type="match status" value="1"/>
</dbReference>
<keyword evidence="5" id="KW-1185">Reference proteome</keyword>
<gene>
    <name evidence="4" type="ORF">GCM10009038_24860</name>
</gene>
<dbReference type="InterPro" id="IPR029058">
    <property type="entry name" value="AB_hydrolase_fold"/>
</dbReference>
<dbReference type="InterPro" id="IPR002168">
    <property type="entry name" value="Lipase_GDXG_HIS_AS"/>
</dbReference>
<accession>A0ABQ3E8X5</accession>
<comment type="similarity">
    <text evidence="1">Belongs to the 'GDXG' lipolytic enzyme family.</text>
</comment>
<name>A0ABQ3E8X5_9GAMM</name>
<dbReference type="Pfam" id="PF07859">
    <property type="entry name" value="Abhydrolase_3"/>
    <property type="match status" value="1"/>
</dbReference>
<evidence type="ECO:0000313" key="5">
    <source>
        <dbReference type="Proteomes" id="UP000646745"/>
    </source>
</evidence>
<dbReference type="InterPro" id="IPR050466">
    <property type="entry name" value="Carboxylest/Gibb_receptor"/>
</dbReference>
<evidence type="ECO:0000313" key="4">
    <source>
        <dbReference type="EMBL" id="GHB24806.1"/>
    </source>
</evidence>
<dbReference type="InterPro" id="IPR013094">
    <property type="entry name" value="AB_hydrolase_3"/>
</dbReference>
<proteinExistence type="inferred from homology"/>
<dbReference type="RefSeq" id="WP_189445027.1">
    <property type="nucleotide sequence ID" value="NZ_BMZI01000005.1"/>
</dbReference>
<dbReference type="EMBL" id="BMZI01000005">
    <property type="protein sequence ID" value="GHB24806.1"/>
    <property type="molecule type" value="Genomic_DNA"/>
</dbReference>
<organism evidence="4 5">
    <name type="scientific">Salinicola rhizosphaerae</name>
    <dbReference type="NCBI Taxonomy" id="1443141"/>
    <lineage>
        <taxon>Bacteria</taxon>
        <taxon>Pseudomonadati</taxon>
        <taxon>Pseudomonadota</taxon>
        <taxon>Gammaproteobacteria</taxon>
        <taxon>Oceanospirillales</taxon>
        <taxon>Halomonadaceae</taxon>
        <taxon>Salinicola</taxon>
    </lineage>
</organism>
<protein>
    <submittedName>
        <fullName evidence="4">Lipolytic protein</fullName>
    </submittedName>
</protein>
<evidence type="ECO:0000259" key="3">
    <source>
        <dbReference type="Pfam" id="PF07859"/>
    </source>
</evidence>
<dbReference type="PANTHER" id="PTHR23024">
    <property type="entry name" value="ARYLACETAMIDE DEACETYLASE"/>
    <property type="match status" value="1"/>
</dbReference>
<dbReference type="Proteomes" id="UP000646745">
    <property type="component" value="Unassembled WGS sequence"/>
</dbReference>
<sequence length="278" mass="30021">MSIDDFIARLSILDEQASAPLDARRRRYEALHQHHRPADPPGMRVEDTQIAGVGIRRFMPPSVKPGPVVYLHGGGWNLGSVQSHHGITANLASRLSREVISVEYRLLPEASYAEALADCVTVVEATGPVALGGDSAGGRLAIDVAATTDWPGVLGLIYPVVGTPTLATLGEDAPLLTRADVLSLWQMANQGTTIDRGPMPAVDPHRPPAEIIEALAVERDPLTRPLENAIEQWRAAGARVGYRCAPDMVHSALHGHAELEPMKNAWQQFCQALDRRLG</sequence>
<comment type="caution">
    <text evidence="4">The sequence shown here is derived from an EMBL/GenBank/DDBJ whole genome shotgun (WGS) entry which is preliminary data.</text>
</comment>
<dbReference type="Gene3D" id="3.40.50.1820">
    <property type="entry name" value="alpha/beta hydrolase"/>
    <property type="match status" value="1"/>
</dbReference>
<evidence type="ECO:0000256" key="2">
    <source>
        <dbReference type="ARBA" id="ARBA00022801"/>
    </source>
</evidence>
<evidence type="ECO:0000256" key="1">
    <source>
        <dbReference type="ARBA" id="ARBA00010515"/>
    </source>
</evidence>
<dbReference type="PANTHER" id="PTHR23024:SF24">
    <property type="entry name" value="ALPHA_BETA HYDROLASE FOLD-3 DOMAIN-CONTAINING PROTEIN"/>
    <property type="match status" value="1"/>
</dbReference>
<feature type="domain" description="Alpha/beta hydrolase fold-3" evidence="3">
    <location>
        <begin position="68"/>
        <end position="252"/>
    </location>
</feature>